<dbReference type="EMBL" id="AAAIKW010000001">
    <property type="protein sequence ID" value="EAC4550886.1"/>
    <property type="molecule type" value="Genomic_DNA"/>
</dbReference>
<reference evidence="21" key="5">
    <citation type="submission" date="2020-01" db="EMBL/GenBank/DDBJ databases">
        <authorList>
            <consortium name="NCBI Pathogen Detection Project"/>
        </authorList>
    </citation>
    <scope>NUCLEOTIDE SEQUENCE</scope>
    <source>
        <strain evidence="21">CFIAFB20100120</strain>
        <strain evidence="22">CFIAFB20170045</strain>
    </source>
</reference>
<reference evidence="42 43" key="2">
    <citation type="journal article" date="2018" name="Genome Biol.">
        <title>SKESA: strategic k-mer extension for scrupulous assemblies.</title>
        <authorList>
            <person name="Souvorov A."/>
            <person name="Agarwala R."/>
            <person name="Lipman D.J."/>
        </authorList>
    </citation>
    <scope>NUCLEOTIDE SEQUENCE [LARGE SCALE GENOMIC DNA]</scope>
    <source>
        <strain evidence="21 43">CFIAFB20100120</strain>
        <strain evidence="22 42">CFIAFB20170045</strain>
    </source>
</reference>
<dbReference type="EMBL" id="AANPAU010000019">
    <property type="protein sequence ID" value="EDP8515590.1"/>
    <property type="molecule type" value="Genomic_DNA"/>
</dbReference>
<dbReference type="EMBL" id="AABBYJ010000001">
    <property type="protein sequence ID" value="EAG4330018.1"/>
    <property type="molecule type" value="Genomic_DNA"/>
</dbReference>
<dbReference type="EMBL" id="AABAWE010000007">
    <property type="protein sequence ID" value="EAG2088169.1"/>
    <property type="molecule type" value="Genomic_DNA"/>
</dbReference>
<dbReference type="Proteomes" id="UP000350032">
    <property type="component" value="Unassembled WGS sequence"/>
</dbReference>
<dbReference type="Proteomes" id="UP000481141">
    <property type="component" value="Unassembled WGS sequence"/>
</dbReference>
<comment type="caution">
    <text evidence="12">The sequence shown here is derived from an EMBL/GenBank/DDBJ whole genome shotgun (WGS) entry which is preliminary data.</text>
</comment>
<dbReference type="GO" id="GO:0005524">
    <property type="term" value="F:ATP binding"/>
    <property type="evidence" value="ECO:0007669"/>
    <property type="project" value="InterPro"/>
</dbReference>
<dbReference type="Proteomes" id="UP000525850">
    <property type="component" value="Unassembled WGS sequence"/>
</dbReference>
<evidence type="ECO:0000313" key="34">
    <source>
        <dbReference type="Proteomes" id="UP000423131"/>
    </source>
</evidence>
<dbReference type="InterPro" id="IPR000212">
    <property type="entry name" value="DNA_helicase_UvrD/REP"/>
</dbReference>
<evidence type="ECO:0000313" key="5">
    <source>
        <dbReference type="EMBL" id="EAD5785081.1"/>
    </source>
</evidence>
<dbReference type="EMBL" id="AACKIA010000001">
    <property type="protein sequence ID" value="EAK9656977.1"/>
    <property type="molecule type" value="Genomic_DNA"/>
</dbReference>
<evidence type="ECO:0000313" key="38">
    <source>
        <dbReference type="Proteomes" id="UP000481141"/>
    </source>
</evidence>
<dbReference type="Gene3D" id="3.40.50.300">
    <property type="entry name" value="P-loop containing nucleotide triphosphate hydrolases"/>
    <property type="match status" value="1"/>
</dbReference>
<evidence type="ECO:0000313" key="13">
    <source>
        <dbReference type="EMBL" id="EAK9656977.1"/>
    </source>
</evidence>
<dbReference type="Proteomes" id="UP000389283">
    <property type="component" value="Unassembled WGS sequence"/>
</dbReference>
<evidence type="ECO:0000313" key="14">
    <source>
        <dbReference type="EMBL" id="ECB9475110.1"/>
    </source>
</evidence>
<evidence type="ECO:0000313" key="2">
    <source>
        <dbReference type="EMBL" id="EAC9040963.1"/>
    </source>
</evidence>
<evidence type="ECO:0000313" key="18">
    <source>
        <dbReference type="EMBL" id="EDN7714153.1"/>
    </source>
</evidence>
<dbReference type="EMBL" id="AABAYG010000001">
    <property type="protein sequence ID" value="EAG2243970.1"/>
    <property type="molecule type" value="Genomic_DNA"/>
</dbReference>
<dbReference type="GO" id="GO:0003677">
    <property type="term" value="F:DNA binding"/>
    <property type="evidence" value="ECO:0007669"/>
    <property type="project" value="InterPro"/>
</dbReference>
<protein>
    <submittedName>
        <fullName evidence="14">AAA family ATPase</fullName>
    </submittedName>
</protein>
<evidence type="ECO:0000313" key="15">
    <source>
        <dbReference type="EMBL" id="ECC1557226.1"/>
    </source>
</evidence>
<sequence>MDKRIILAVAGSGKTYHICNELKPLKRNLIIAFTNQNIKNIKDELIKIHGDIPKNTRVMTFSKFIYNFYLLPYESLIQEQFFATDFNSDGVYMADSPVRRLKNSKGKEYTNPNYIKQEEFEHFVKFISKYKYRYYVDKFSKLVLKTKDLYKKGTDNVSFFFDKLYIDEFQDFREDDYRLLEKLIKRFNKVLLVGDYYQHSVNGKNNSGKPIKKNMNYSEYKILLEKLGLEVDDISLSKSKRCPANVCNYVSNKLSISIESDSEFAGDGDVIFIQNCEEARNILSDSTIEKLIFSGANKYSFEAINWGYSKGDTYKNTCIILTGNFENIENTDVKYKADSTLNKLYVALTRTKGNVYMLKKSIFDQIKKDYIQ</sequence>
<reference evidence="23 44" key="1">
    <citation type="submission" date="2016-09" db="EMBL/GenBank/DDBJ databases">
        <title>100K Listeria isolates.</title>
        <authorList>
            <person name="Chen P."/>
            <person name="Weimer B.C."/>
            <person name="Kong N."/>
            <person name="Huang B."/>
        </authorList>
    </citation>
    <scope>NUCLEOTIDE SEQUENCE [LARGE SCALE GENOMIC DNA]</scope>
    <source>
        <strain evidence="23 44">BCW_2383</strain>
    </source>
</reference>
<evidence type="ECO:0000313" key="26">
    <source>
        <dbReference type="Proteomes" id="UP000344343"/>
    </source>
</evidence>
<evidence type="ECO:0000313" key="33">
    <source>
        <dbReference type="Proteomes" id="UP000410967"/>
    </source>
</evidence>
<dbReference type="EMBL" id="AANCRK010000001">
    <property type="protein sequence ID" value="EDN7714153.1"/>
    <property type="molecule type" value="Genomic_DNA"/>
</dbReference>
<evidence type="ECO:0000313" key="1">
    <source>
        <dbReference type="EMBL" id="EAC4550886.1"/>
    </source>
</evidence>
<evidence type="ECO:0000313" key="11">
    <source>
        <dbReference type="EMBL" id="EAK8898826.1"/>
    </source>
</evidence>
<dbReference type="Proteomes" id="UP000345329">
    <property type="component" value="Unassembled WGS sequence"/>
</dbReference>
<evidence type="ECO:0000313" key="32">
    <source>
        <dbReference type="Proteomes" id="UP000389283"/>
    </source>
</evidence>
<dbReference type="Proteomes" id="UP000337746">
    <property type="component" value="Unassembled WGS sequence"/>
</dbReference>
<organism evidence="12 33">
    <name type="scientific">Listeria monocytogenes</name>
    <dbReference type="NCBI Taxonomy" id="1639"/>
    <lineage>
        <taxon>Bacteria</taxon>
        <taxon>Bacillati</taxon>
        <taxon>Bacillota</taxon>
        <taxon>Bacilli</taxon>
        <taxon>Bacillales</taxon>
        <taxon>Listeriaceae</taxon>
        <taxon>Listeria</taxon>
    </lineage>
</organism>
<evidence type="ECO:0000313" key="17">
    <source>
        <dbReference type="EMBL" id="EDH0915571.1"/>
    </source>
</evidence>
<dbReference type="EMBL" id="AANDSR010000001">
    <property type="protein sequence ID" value="EDN9835146.1"/>
    <property type="molecule type" value="Genomic_DNA"/>
</dbReference>
<evidence type="ECO:0000313" key="21">
    <source>
        <dbReference type="EMBL" id="HAB8558712.1"/>
    </source>
</evidence>
<evidence type="ECO:0000313" key="4">
    <source>
        <dbReference type="EMBL" id="EAD5775710.1"/>
    </source>
</evidence>
<evidence type="ECO:0000313" key="42">
    <source>
        <dbReference type="Proteomes" id="UP000841146"/>
    </source>
</evidence>
<dbReference type="Proteomes" id="UP000410967">
    <property type="component" value="Unassembled WGS sequence"/>
</dbReference>
<evidence type="ECO:0000313" key="3">
    <source>
        <dbReference type="EMBL" id="EAD3791297.1"/>
    </source>
</evidence>
<evidence type="ECO:0000313" key="8">
    <source>
        <dbReference type="EMBL" id="EAG2513708.1"/>
    </source>
</evidence>
<dbReference type="Proteomes" id="UP000423131">
    <property type="component" value="Unassembled WGS sequence"/>
</dbReference>
<evidence type="ECO:0000313" key="35">
    <source>
        <dbReference type="Proteomes" id="UP000455569"/>
    </source>
</evidence>
<dbReference type="Proteomes" id="UP000566721">
    <property type="component" value="Unassembled WGS sequence"/>
</dbReference>
<evidence type="ECO:0000313" key="27">
    <source>
        <dbReference type="Proteomes" id="UP000345329"/>
    </source>
</evidence>
<evidence type="ECO:0000313" key="29">
    <source>
        <dbReference type="Proteomes" id="UP000354255"/>
    </source>
</evidence>
<dbReference type="GO" id="GO:0003678">
    <property type="term" value="F:DNA helicase activity"/>
    <property type="evidence" value="ECO:0007669"/>
    <property type="project" value="InterPro"/>
</dbReference>
<evidence type="ECO:0000313" key="12">
    <source>
        <dbReference type="EMBL" id="EAK9316056.1"/>
    </source>
</evidence>
<dbReference type="Proteomes" id="UP000354255">
    <property type="component" value="Unassembled WGS sequence"/>
</dbReference>
<evidence type="ECO:0000313" key="36">
    <source>
        <dbReference type="Proteomes" id="UP000467347"/>
    </source>
</evidence>
<evidence type="ECO:0000313" key="22">
    <source>
        <dbReference type="EMBL" id="HAC0012943.1"/>
    </source>
</evidence>
<reference evidence="12 33" key="4">
    <citation type="submission" date="2019-04" db="EMBL/GenBank/DDBJ databases">
        <authorList>
            <consortium name="GenomeTrakr network: Whole genome sequencing for foodborne pathogen traceback"/>
        </authorList>
    </citation>
    <scope>NUCLEOTIDE SEQUENCE [LARGE SCALE GENOMIC DNA]</scope>
    <source>
        <strain evidence="16 30">FLAG-55987</strain>
        <strain evidence="12 33">PHLUSALM00088</strain>
    </source>
</reference>
<evidence type="ECO:0000313" key="44">
    <source>
        <dbReference type="Proteomes" id="UP000852906"/>
    </source>
</evidence>
<evidence type="ECO:0000313" key="40">
    <source>
        <dbReference type="Proteomes" id="UP000540117"/>
    </source>
</evidence>
<gene>
    <name evidence="1" type="ORF">ABZ57_00145</name>
    <name evidence="23" type="ORF">AJL21_12655</name>
    <name evidence="8" type="ORF">B1N52_00920</name>
    <name evidence="7" type="ORF">B1S26_00985</name>
    <name evidence="6" type="ORF">BCZ21_12930</name>
    <name evidence="13" type="ORF">BW786_00695</name>
    <name evidence="9" type="ORF">CAV64_01960</name>
    <name evidence="11" type="ORF">D7104_14070</name>
    <name evidence="10" type="ORF">DCT16_03165</name>
    <name evidence="5" type="ORF">EX365_00730</name>
    <name evidence="4" type="ORF">EXZ73_15660</name>
    <name evidence="16" type="ORF">F6436_15925</name>
    <name evidence="12" type="ORF">FA835_02935</name>
    <name evidence="14" type="ORF">FLR03_15680</name>
    <name evidence="15" type="ORF">FNX40_10485</name>
    <name evidence="20" type="ORF">G3O21_003054</name>
    <name evidence="17" type="ORF">GCV82_10475</name>
    <name evidence="19" type="ORF">GJW51_00525</name>
    <name evidence="18" type="ORF">GQG13_03335</name>
    <name evidence="21" type="ORF">GYS09_15640</name>
    <name evidence="22" type="ORF">GYX23_08045</name>
    <name evidence="2" type="ORF">KV70_12145</name>
    <name evidence="3" type="ORF">UI29_00750</name>
</gene>
<evidence type="ECO:0000313" key="19">
    <source>
        <dbReference type="EMBL" id="EDN9835146.1"/>
    </source>
</evidence>
<evidence type="ECO:0000313" key="24">
    <source>
        <dbReference type="Proteomes" id="UP000337746"/>
    </source>
</evidence>
<dbReference type="Proteomes" id="UP000841146">
    <property type="component" value="Unassembled WGS sequence"/>
</dbReference>
<dbReference type="EMBL" id="AAAKQF010000009">
    <property type="protein sequence ID" value="EAC9040963.1"/>
    <property type="molecule type" value="Genomic_DNA"/>
</dbReference>
<evidence type="ECO:0000313" key="28">
    <source>
        <dbReference type="Proteomes" id="UP000350032"/>
    </source>
</evidence>
<evidence type="ECO:0000313" key="16">
    <source>
        <dbReference type="EMBL" id="ECY6545800.1"/>
    </source>
</evidence>
<dbReference type="RefSeq" id="WP_009929208.1">
    <property type="nucleotide sequence ID" value="NC_021824.1"/>
</dbReference>
<dbReference type="EMBL" id="MJTJ01000019">
    <property type="protein sequence ID" value="OET49107.1"/>
    <property type="molecule type" value="Genomic_DNA"/>
</dbReference>
<dbReference type="EMBL" id="AABBAW010000001">
    <property type="protein sequence ID" value="EAG2513708.1"/>
    <property type="molecule type" value="Genomic_DNA"/>
</dbReference>
<dbReference type="PANTHER" id="PTHR11070">
    <property type="entry name" value="UVRD / RECB / PCRA DNA HELICASE FAMILY MEMBER"/>
    <property type="match status" value="1"/>
</dbReference>
<evidence type="ECO:0000313" key="31">
    <source>
        <dbReference type="Proteomes" id="UP000376505"/>
    </source>
</evidence>
<dbReference type="Proteomes" id="UP000852906">
    <property type="component" value="Unassembled WGS sequence"/>
</dbReference>
<reference evidence="25 29" key="3">
    <citation type="submission" date="2018-06" db="EMBL/GenBank/DDBJ databases">
        <authorList>
            <consortium name="PulseNet: The National Subtyping Network for Foodborne Disease Surveillance"/>
            <person name="Tarr C.L."/>
            <person name="Trees E."/>
            <person name="Katz L.S."/>
            <person name="Carleton-Romer H.A."/>
            <person name="Stroika S."/>
            <person name="Kucerova Z."/>
            <person name="Roache K.F."/>
            <person name="Sabol A.L."/>
            <person name="Besser J."/>
            <person name="Gerner-Smidt P."/>
        </authorList>
    </citation>
    <scope>NUCLEOTIDE SEQUENCE [LARGE SCALE GENOMIC DNA]</scope>
    <source>
        <strain evidence="1 25">2015L-6227</strain>
        <strain evidence="2 29">PNUSAL000910</strain>
        <strain evidence="11 28">PNUSAL004402</strain>
    </source>
</reference>
<dbReference type="Proteomes" id="UP000376505">
    <property type="component" value="Unassembled WGS sequence"/>
</dbReference>
<dbReference type="Proteomes" id="UP000364988">
    <property type="component" value="Unassembled WGS sequence"/>
</dbReference>
<dbReference type="EMBL" id="AAIAJJ010000005">
    <property type="protein sequence ID" value="ECC1557226.1"/>
    <property type="molecule type" value="Genomic_DNA"/>
</dbReference>
<dbReference type="Proteomes" id="UP000478704">
    <property type="component" value="Unassembled WGS sequence"/>
</dbReference>
<evidence type="ECO:0000313" key="30">
    <source>
        <dbReference type="Proteomes" id="UP000364988"/>
    </source>
</evidence>
<proteinExistence type="predicted"/>
<evidence type="ECO:0000313" key="37">
    <source>
        <dbReference type="Proteomes" id="UP000478704"/>
    </source>
</evidence>
<dbReference type="EMBL" id="AAHZFN010000033">
    <property type="protein sequence ID" value="ECB9475110.1"/>
    <property type="molecule type" value="Genomic_DNA"/>
</dbReference>
<dbReference type="Proteomes" id="UP000455569">
    <property type="component" value="Unassembled WGS sequence"/>
</dbReference>
<evidence type="ECO:0000313" key="10">
    <source>
        <dbReference type="EMBL" id="EAG6168385.1"/>
    </source>
</evidence>
<dbReference type="EMBL" id="AALEDS010000030">
    <property type="protein sequence ID" value="ECY6545800.1"/>
    <property type="molecule type" value="Genomic_DNA"/>
</dbReference>
<reference evidence="20 37" key="6">
    <citation type="submission" date="2020-02" db="EMBL/GenBank/DDBJ databases">
        <authorList>
            <consortium name="GenomeTrakr: Next Generation Sequencing Network for Food Pathogen Tracability"/>
        </authorList>
    </citation>
    <scope>NUCLEOTIDE SEQUENCE [LARGE SCALE GENOMIC DNA]</scope>
    <source>
        <strain evidence="18 35">CFSAN102901</strain>
        <strain evidence="7">FDA00011243</strain>
        <strain evidence="5 26">FDA00013853</strain>
        <strain evidence="14 34">FDA00014336</strain>
        <strain evidence="15 32">FDA00014370</strain>
        <strain evidence="17">FDA00014739</strain>
        <strain evidence="20">FDA00015054</strain>
        <strain evidence="9 40">FDA1005580-S054-001</strain>
        <strain evidence="37">FDA1090798-S029-001</strain>
        <strain evidence="38">FDA956581-098-004</strain>
        <strain evidence="8 39">FDA960927-006-004</strain>
        <strain evidence="10 41">FLAG-38921</strain>
        <strain evidence="6 24">FLAG-54356</strain>
        <strain evidence="4 31">FSIS31901579</strain>
        <strain evidence="13">MOD1-LS1162</strain>
        <strain evidence="19 36">OSF101448</strain>
        <strain evidence="3 27">VA-WGS-00405</strain>
    </source>
</reference>
<dbReference type="EMBL" id="DAAIJL010000026">
    <property type="protein sequence ID" value="HAB8558712.1"/>
    <property type="molecule type" value="Genomic_DNA"/>
</dbReference>
<accession>A0A5K9ZGK9</accession>
<dbReference type="EMBL" id="AACKDQ010000004">
    <property type="protein sequence ID" value="EAK9316056.1"/>
    <property type="molecule type" value="Genomic_DNA"/>
</dbReference>
<evidence type="ECO:0000313" key="6">
    <source>
        <dbReference type="EMBL" id="EAG2088169.1"/>
    </source>
</evidence>
<name>A0A5K9ZGK9_LISMN</name>
<dbReference type="Proteomes" id="UP000540117">
    <property type="component" value="Unassembled WGS sequence"/>
</dbReference>
<evidence type="ECO:0000313" key="43">
    <source>
        <dbReference type="Proteomes" id="UP000844415"/>
    </source>
</evidence>
<evidence type="ECO:0000313" key="23">
    <source>
        <dbReference type="EMBL" id="OET49107.1"/>
    </source>
</evidence>
<dbReference type="Proteomes" id="UP000344343">
    <property type="component" value="Unassembled WGS sequence"/>
</dbReference>
<dbReference type="EMBL" id="AAANYR010000001">
    <property type="protein sequence ID" value="EAD5785081.1"/>
    <property type="molecule type" value="Genomic_DNA"/>
</dbReference>
<evidence type="ECO:0000313" key="41">
    <source>
        <dbReference type="Proteomes" id="UP000566721"/>
    </source>
</evidence>
<dbReference type="AlphaFoldDB" id="A0A5K9ZGK9"/>
<dbReference type="Proteomes" id="UP000844415">
    <property type="component" value="Unassembled WGS sequence"/>
</dbReference>
<dbReference type="EMBL" id="AAMGIV010000015">
    <property type="protein sequence ID" value="EDH0915571.1"/>
    <property type="molecule type" value="Genomic_DNA"/>
</dbReference>
<evidence type="ECO:0000313" key="39">
    <source>
        <dbReference type="Proteomes" id="UP000525850"/>
    </source>
</evidence>
<dbReference type="EMBL" id="AACJYH010000012">
    <property type="protein sequence ID" value="EAK8898826.1"/>
    <property type="molecule type" value="Genomic_DNA"/>
</dbReference>
<dbReference type="Proteomes" id="UP000467347">
    <property type="component" value="Unassembled WGS sequence"/>
</dbReference>
<dbReference type="EMBL" id="AAAMZD010000001">
    <property type="protein sequence ID" value="EAD3791297.1"/>
    <property type="molecule type" value="Genomic_DNA"/>
</dbReference>
<evidence type="ECO:0000313" key="20">
    <source>
        <dbReference type="EMBL" id="EDP8515590.1"/>
    </source>
</evidence>
<evidence type="ECO:0000313" key="25">
    <source>
        <dbReference type="Proteomes" id="UP000339309"/>
    </source>
</evidence>
<evidence type="ECO:0000313" key="9">
    <source>
        <dbReference type="EMBL" id="EAG4330018.1"/>
    </source>
</evidence>
<evidence type="ECO:0000313" key="7">
    <source>
        <dbReference type="EMBL" id="EAG2243970.1"/>
    </source>
</evidence>
<dbReference type="EMBL" id="DAAJCS010000005">
    <property type="protein sequence ID" value="HAC0012943.1"/>
    <property type="molecule type" value="Genomic_DNA"/>
</dbReference>
<dbReference type="Pfam" id="PF13245">
    <property type="entry name" value="AAA_19"/>
    <property type="match status" value="1"/>
</dbReference>
<dbReference type="EMBL" id="AABCVX010000001">
    <property type="protein sequence ID" value="EAG6168385.1"/>
    <property type="molecule type" value="Genomic_DNA"/>
</dbReference>
<dbReference type="Proteomes" id="UP000339309">
    <property type="component" value="Unassembled WGS sequence"/>
</dbReference>
<dbReference type="InterPro" id="IPR027417">
    <property type="entry name" value="P-loop_NTPase"/>
</dbReference>
<dbReference type="EMBL" id="AAANYN010000045">
    <property type="protein sequence ID" value="EAD5775710.1"/>
    <property type="molecule type" value="Genomic_DNA"/>
</dbReference>
<dbReference type="SUPFAM" id="SSF52540">
    <property type="entry name" value="P-loop containing nucleoside triphosphate hydrolases"/>
    <property type="match status" value="1"/>
</dbReference>